<sequence length="300" mass="33160">MDLKVPETLRVHAFQLRLAGVADVDLEQLHALSIAVGWPHRAEDWQYLREVGHGFVALDDIGRVLGSVMWFPHGQHFATLGMLITSPRLQGNGTAKWLMQRVMAECRGMRFRLNATRAARRLYRSLEFVAQRTVFQSQGEVHLPPGINEPPPAGHEIRQLRRADLDALVAVDASGFAVSRPVHLARLFENSLCYGLFKGNTLRAYSMSRSFGRGHVLGPIAAFSPDDAIAVARPHLAAHDGRFLRVDSHVETGDFASFIQQCGLSIYDTVTTMTRGEDVDYGTGDSNQPMLFALASQSLG</sequence>
<dbReference type="SUPFAM" id="SSF55729">
    <property type="entry name" value="Acyl-CoA N-acyltransferases (Nat)"/>
    <property type="match status" value="1"/>
</dbReference>
<dbReference type="RefSeq" id="WP_114441673.1">
    <property type="nucleotide sequence ID" value="NZ_QOZG01000007.1"/>
</dbReference>
<dbReference type="Pfam" id="PF18014">
    <property type="entry name" value="Acetyltransf_18"/>
    <property type="match status" value="1"/>
</dbReference>
<comment type="caution">
    <text evidence="2">The sequence shown here is derived from an EMBL/GenBank/DDBJ whole genome shotgun (WGS) entry which is preliminary data.</text>
</comment>
<dbReference type="OrthoDB" id="8453373at2"/>
<organism evidence="2 3">
    <name type="scientific">Phyllobacterium salinisoli</name>
    <dbReference type="NCBI Taxonomy" id="1899321"/>
    <lineage>
        <taxon>Bacteria</taxon>
        <taxon>Pseudomonadati</taxon>
        <taxon>Pseudomonadota</taxon>
        <taxon>Alphaproteobacteria</taxon>
        <taxon>Hyphomicrobiales</taxon>
        <taxon>Phyllobacteriaceae</taxon>
        <taxon>Phyllobacterium</taxon>
    </lineage>
</organism>
<feature type="domain" description="N-acetyltransferase" evidence="1">
    <location>
        <begin position="16"/>
        <end position="161"/>
    </location>
</feature>
<dbReference type="Gene3D" id="3.40.630.90">
    <property type="match status" value="1"/>
</dbReference>
<dbReference type="Gene3D" id="3.40.630.30">
    <property type="match status" value="1"/>
</dbReference>
<name>A0A368JZG9_9HYPH</name>
<dbReference type="PROSITE" id="PS51186">
    <property type="entry name" value="GNAT"/>
    <property type="match status" value="1"/>
</dbReference>
<keyword evidence="2" id="KW-0808">Transferase</keyword>
<accession>A0A368JZG9</accession>
<dbReference type="PANTHER" id="PTHR47237:SF2">
    <property type="entry name" value="BLL4206 PROTEIN"/>
    <property type="match status" value="1"/>
</dbReference>
<gene>
    <name evidence="2" type="ORF">DUT91_16785</name>
</gene>
<dbReference type="EMBL" id="QOZG01000007">
    <property type="protein sequence ID" value="RCS22556.1"/>
    <property type="molecule type" value="Genomic_DNA"/>
</dbReference>
<dbReference type="AlphaFoldDB" id="A0A368JZG9"/>
<dbReference type="PANTHER" id="PTHR47237">
    <property type="entry name" value="SLL0310 PROTEIN"/>
    <property type="match status" value="1"/>
</dbReference>
<dbReference type="InterPro" id="IPR000182">
    <property type="entry name" value="GNAT_dom"/>
</dbReference>
<evidence type="ECO:0000313" key="3">
    <source>
        <dbReference type="Proteomes" id="UP000253420"/>
    </source>
</evidence>
<keyword evidence="3" id="KW-1185">Reference proteome</keyword>
<dbReference type="Proteomes" id="UP000253420">
    <property type="component" value="Unassembled WGS sequence"/>
</dbReference>
<protein>
    <submittedName>
        <fullName evidence="2">N-acetyltransferase</fullName>
    </submittedName>
</protein>
<evidence type="ECO:0000313" key="2">
    <source>
        <dbReference type="EMBL" id="RCS22556.1"/>
    </source>
</evidence>
<evidence type="ECO:0000259" key="1">
    <source>
        <dbReference type="PROSITE" id="PS51186"/>
    </source>
</evidence>
<dbReference type="InterPro" id="IPR052729">
    <property type="entry name" value="Acyl/Acetyltrans_Enzymes"/>
</dbReference>
<dbReference type="InterPro" id="IPR041496">
    <property type="entry name" value="YitH/HolE_GNAT"/>
</dbReference>
<proteinExistence type="predicted"/>
<dbReference type="InterPro" id="IPR016181">
    <property type="entry name" value="Acyl_CoA_acyltransferase"/>
</dbReference>
<reference evidence="2 3" key="1">
    <citation type="submission" date="2018-07" db="EMBL/GenBank/DDBJ databases">
        <title>The draft genome of Phyllobacterium salinisoli.</title>
        <authorList>
            <person name="Liu L."/>
            <person name="Li L."/>
            <person name="Zhang X."/>
            <person name="Liang L."/>
        </authorList>
    </citation>
    <scope>NUCLEOTIDE SEQUENCE [LARGE SCALE GENOMIC DNA]</scope>
    <source>
        <strain evidence="2 3">LLAN61</strain>
    </source>
</reference>
<dbReference type="Pfam" id="PF00583">
    <property type="entry name" value="Acetyltransf_1"/>
    <property type="match status" value="1"/>
</dbReference>
<dbReference type="GO" id="GO:0016747">
    <property type="term" value="F:acyltransferase activity, transferring groups other than amino-acyl groups"/>
    <property type="evidence" value="ECO:0007669"/>
    <property type="project" value="InterPro"/>
</dbReference>